<evidence type="ECO:0000256" key="3">
    <source>
        <dbReference type="ARBA" id="ARBA00022692"/>
    </source>
</evidence>
<feature type="transmembrane region" description="Helical" evidence="10">
    <location>
        <begin position="408"/>
        <end position="434"/>
    </location>
</feature>
<dbReference type="InterPro" id="IPR013099">
    <property type="entry name" value="K_chnl_dom"/>
</dbReference>
<keyword evidence="7 8" id="KW-0407">Ion channel</keyword>
<evidence type="ECO:0000256" key="1">
    <source>
        <dbReference type="ARBA" id="ARBA00004141"/>
    </source>
</evidence>
<evidence type="ECO:0000256" key="10">
    <source>
        <dbReference type="SAM" id="Phobius"/>
    </source>
</evidence>
<dbReference type="Pfam" id="PF07885">
    <property type="entry name" value="Ion_trans_2"/>
    <property type="match status" value="2"/>
</dbReference>
<feature type="region of interest" description="Disordered" evidence="9">
    <location>
        <begin position="19"/>
        <end position="49"/>
    </location>
</feature>
<dbReference type="GO" id="GO:0022841">
    <property type="term" value="F:potassium ion leak channel activity"/>
    <property type="evidence" value="ECO:0007669"/>
    <property type="project" value="TreeGrafter"/>
</dbReference>
<name>A0A9J2P1H9_ASCLU</name>
<comment type="similarity">
    <text evidence="8">Belongs to the two pore domain potassium channel (TC 1.A.1.8) family.</text>
</comment>
<reference evidence="13" key="1">
    <citation type="submission" date="2023-03" db="UniProtKB">
        <authorList>
            <consortium name="WormBaseParasite"/>
        </authorList>
    </citation>
    <scope>IDENTIFICATION</scope>
</reference>
<evidence type="ECO:0000313" key="13">
    <source>
        <dbReference type="WBParaSite" id="ALUE_0000368501-mRNA-1"/>
    </source>
</evidence>
<feature type="transmembrane region" description="Helical" evidence="10">
    <location>
        <begin position="265"/>
        <end position="285"/>
    </location>
</feature>
<dbReference type="WBParaSite" id="ALUE_0000368501-mRNA-1">
    <property type="protein sequence ID" value="ALUE_0000368501-mRNA-1"/>
    <property type="gene ID" value="ALUE_0000368501"/>
</dbReference>
<dbReference type="PRINTS" id="PR01333">
    <property type="entry name" value="2POREKCHANEL"/>
</dbReference>
<feature type="compositionally biased region" description="Low complexity" evidence="9">
    <location>
        <begin position="1127"/>
        <end position="1158"/>
    </location>
</feature>
<dbReference type="Proteomes" id="UP000036681">
    <property type="component" value="Unplaced"/>
</dbReference>
<keyword evidence="12" id="KW-1185">Reference proteome</keyword>
<dbReference type="GO" id="GO:0005886">
    <property type="term" value="C:plasma membrane"/>
    <property type="evidence" value="ECO:0007669"/>
    <property type="project" value="TreeGrafter"/>
</dbReference>
<evidence type="ECO:0000259" key="11">
    <source>
        <dbReference type="Pfam" id="PF07885"/>
    </source>
</evidence>
<dbReference type="InterPro" id="IPR003280">
    <property type="entry name" value="2pore_dom_K_chnl"/>
</dbReference>
<feature type="transmembrane region" description="Helical" evidence="10">
    <location>
        <begin position="73"/>
        <end position="95"/>
    </location>
</feature>
<feature type="transmembrane region" description="Helical" evidence="10">
    <location>
        <begin position="212"/>
        <end position="233"/>
    </location>
</feature>
<evidence type="ECO:0000313" key="12">
    <source>
        <dbReference type="Proteomes" id="UP000036681"/>
    </source>
</evidence>
<evidence type="ECO:0000256" key="9">
    <source>
        <dbReference type="SAM" id="MobiDB-lite"/>
    </source>
</evidence>
<keyword evidence="5 8" id="KW-0406">Ion transport</keyword>
<evidence type="ECO:0000256" key="8">
    <source>
        <dbReference type="RuleBase" id="RU003857"/>
    </source>
</evidence>
<feature type="compositionally biased region" description="Basic residues" evidence="9">
    <location>
        <begin position="26"/>
        <end position="37"/>
    </location>
</feature>
<keyword evidence="4 10" id="KW-1133">Transmembrane helix</keyword>
<dbReference type="SUPFAM" id="SSF81324">
    <property type="entry name" value="Voltage-gated potassium channels"/>
    <property type="match status" value="2"/>
</dbReference>
<sequence>MPCAQPRCVLAASGHTNFASNPERKQKQRHRRGKRAALHAAAPNDDQKGDCKAEEMHQLVSYASGLLQYAKLILPHVALVAVVCLYAVVGAWIFYSLESPHEDRVSAINIVILKRNGVLRINDLRKELVSSMWEKGRRGVMGVSMEQWMTNTDRRLQKFNENLYKAFKEEYVRYPDVRIPKSSTESYESSEEIRRLKRHRKSKARSEKGEKLWTASSALFFAATTMATIGYATDSSLRCTNEMRNCSIAKEQDSRYGNIVPVTPYGRIACVVFALFGAPLAIITIGDLGKFLSECTIWLYKKMKKARNILSYRFRKWRLWRSGVVTEIEEDMPSESEQSTLDWDDLVMDKTEVPVLLVFAILLLYIAFGGVLFAVLESWTYMDAFYYCFVSLTTIGFGDLVPERHEYIILMLIYLGVGLAVTTMCIDLVGIQYIQKIHYFGRKFRGTDLLHLLKRKRMIERRLAMGQGDEILQLYLQQLQDERSGPPIHIAQPQWNHKEEQIVVPFDANDNDLAWQADETVVDSAYPFDLCQAEKLPTPTVLSVKSMERVRTPSLYSNSTASARSIMYYRQQYKTSSWTESGPSVEASVHCSLSTEQSVYERRAMYDNYRSPVPSLMSFEFEFPIPSPDLHVIAEYARHSRRVQSCPSNIDVPSRSPLVSLTSSVRKWWKRRNSLRNAECRGAEAAISARSANVCTMKANCFHISEPFMLSKLAAQCDLLERMPSTSLLCFDMPPVAEARVECALANESTTCFLPSANVAAYCAPSVFQHIPRLNLLPLSTGSCARSLSPKFQYARPAATATAESNVSPHSRTLFAITEECHSGATAKSLRRPSAHPILKRKKKERHARRQDPLSTIEWLNVSPRAQLMETIKNDLPTLFECVRSKDQSHASRNSSSVVLVSPRNPVGLACMEEWDSYIKMLDEYCKPYVRVNPPSKPPSPAVLSPPELPGVIAVIPEPKPEIEAEEAFVEEEEDAVSPMCVESSSESGSPAPPMYDIDLGAFELVDSGVSAEALLSHVEPVLYHQELPVHSVHHDTVQTEAALENLMSAPESMLSSIVPPTMVEDNYCFVVDGDKIRMGDIMGDDQWWRHTSRPTKYFYSEDMRKFIKVNCITAKGKVISARLTASSSSPMSPMHASTASSTPRSSLSGASSRNSSGCGEKVPLSHVYKVVRFYSFWRTCTSFHRIVTMIDKVNSDDRHGNPSFKKRLFVQYLWRNAKAAEKMRVQKEFDPRRQRLLRFVTDPASRKRVFQM</sequence>
<protein>
    <submittedName>
        <fullName evidence="13">Potassium channel domain-containing protein</fullName>
    </submittedName>
</protein>
<keyword evidence="3 8" id="KW-0812">Transmembrane</keyword>
<dbReference type="Gene3D" id="1.10.287.70">
    <property type="match status" value="1"/>
</dbReference>
<dbReference type="GO" id="GO:0015271">
    <property type="term" value="F:outward rectifier potassium channel activity"/>
    <property type="evidence" value="ECO:0007669"/>
    <property type="project" value="TreeGrafter"/>
</dbReference>
<feature type="transmembrane region" description="Helical" evidence="10">
    <location>
        <begin position="355"/>
        <end position="378"/>
    </location>
</feature>
<proteinExistence type="inferred from homology"/>
<feature type="transmembrane region" description="Helical" evidence="10">
    <location>
        <begin position="384"/>
        <end position="401"/>
    </location>
</feature>
<dbReference type="AlphaFoldDB" id="A0A9J2P1H9"/>
<accession>A0A9J2P1H9</accession>
<evidence type="ECO:0000256" key="2">
    <source>
        <dbReference type="ARBA" id="ARBA00022448"/>
    </source>
</evidence>
<feature type="domain" description="Potassium channel" evidence="11">
    <location>
        <begin position="256"/>
        <end position="293"/>
    </location>
</feature>
<evidence type="ECO:0000256" key="6">
    <source>
        <dbReference type="ARBA" id="ARBA00023136"/>
    </source>
</evidence>
<evidence type="ECO:0000256" key="5">
    <source>
        <dbReference type="ARBA" id="ARBA00023065"/>
    </source>
</evidence>
<dbReference type="GO" id="GO:0030322">
    <property type="term" value="P:stabilization of membrane potential"/>
    <property type="evidence" value="ECO:0007669"/>
    <property type="project" value="TreeGrafter"/>
</dbReference>
<organism evidence="12 13">
    <name type="scientific">Ascaris lumbricoides</name>
    <name type="common">Giant roundworm</name>
    <dbReference type="NCBI Taxonomy" id="6252"/>
    <lineage>
        <taxon>Eukaryota</taxon>
        <taxon>Metazoa</taxon>
        <taxon>Ecdysozoa</taxon>
        <taxon>Nematoda</taxon>
        <taxon>Chromadorea</taxon>
        <taxon>Rhabditida</taxon>
        <taxon>Spirurina</taxon>
        <taxon>Ascaridomorpha</taxon>
        <taxon>Ascaridoidea</taxon>
        <taxon>Ascarididae</taxon>
        <taxon>Ascaris</taxon>
    </lineage>
</organism>
<evidence type="ECO:0000256" key="7">
    <source>
        <dbReference type="ARBA" id="ARBA00023303"/>
    </source>
</evidence>
<feature type="domain" description="Potassium channel" evidence="11">
    <location>
        <begin position="361"/>
        <end position="432"/>
    </location>
</feature>
<evidence type="ECO:0000256" key="4">
    <source>
        <dbReference type="ARBA" id="ARBA00022989"/>
    </source>
</evidence>
<comment type="subcellular location">
    <subcellularLocation>
        <location evidence="1">Membrane</location>
        <topology evidence="1">Multi-pass membrane protein</topology>
    </subcellularLocation>
</comment>
<dbReference type="PANTHER" id="PTHR11003">
    <property type="entry name" value="POTASSIUM CHANNEL, SUBFAMILY K"/>
    <property type="match status" value="1"/>
</dbReference>
<keyword evidence="6 10" id="KW-0472">Membrane</keyword>
<dbReference type="PANTHER" id="PTHR11003:SF110">
    <property type="entry name" value="POTASSIUM CHANNEL DOMAIN-CONTAINING PROTEIN"/>
    <property type="match status" value="1"/>
</dbReference>
<feature type="region of interest" description="Disordered" evidence="9">
    <location>
        <begin position="1127"/>
        <end position="1160"/>
    </location>
</feature>
<keyword evidence="2 8" id="KW-0813">Transport</keyword>